<dbReference type="Pfam" id="PF02872">
    <property type="entry name" value="5_nucleotid_C"/>
    <property type="match status" value="1"/>
</dbReference>
<proteinExistence type="predicted"/>
<evidence type="ECO:0000313" key="2">
    <source>
        <dbReference type="EMBL" id="CCJ35354.1"/>
    </source>
</evidence>
<reference evidence="3" key="1">
    <citation type="journal article" date="2012" name="J. Bacteriol.">
        <title>Complete genome sequence of the hydrogenotrophic, methanogenic archaeon Methanoculleus bourgensis strain MS2T, isolated from a sewage sludge digester.</title>
        <authorList>
            <person name="Maus I."/>
            <person name="Wibberg D."/>
            <person name="Stantscheff R."/>
            <person name="Eikmeyer F.G."/>
            <person name="Seffner A."/>
            <person name="Boelter J."/>
            <person name="Szczepanowski R."/>
            <person name="Blom J."/>
            <person name="Jaenicke S."/>
            <person name="Konig H."/>
            <person name="Puhler A."/>
            <person name="Schluter A."/>
        </authorList>
    </citation>
    <scope>NUCLEOTIDE SEQUENCE [LARGE SCALE GENOMIC DNA]</scope>
    <source>
        <strain evidence="3">ATCC 43281 / DSM 3045 / OCM 15 / MS2</strain>
    </source>
</reference>
<name>I7LLG7_METBM</name>
<keyword evidence="3" id="KW-1185">Reference proteome</keyword>
<feature type="domain" description="5'-Nucleotidase C-terminal" evidence="1">
    <location>
        <begin position="296"/>
        <end position="433"/>
    </location>
</feature>
<dbReference type="GeneID" id="13353986"/>
<sequence length="479" mass="52690">MTDQVTLLQMNDSHGYLELHPELFWAGDRAEYLMAGGYARIAALLDAVRDARPGRVLAFDCGDTIHGTYPAVQSGGEALVPVLNALGFDAMTAHWEFAYGPEQFRKVARGLDYPVLAVNCYDDSSGDLVFPPYTVCETDGLQVGVIGIAATIVDKVMPKSFSEGIHFTLGNEELPGYIARLRDEEGVDLIVVISHLGFPQEVKLVREVDGIDVLLSGHTHNRLFEPAVVNETIIIQSGCHGSFLGRLDLTVENRRVTKFDHDLIVVGEAIQPRPEIEEMIGKVMDPHRERLSRVVGETRTGLNRNTVLEATMDNLLLQALLDLTGADMAFSNGWRYGAPVPPGPVTVNDLWNIIPVNPQVSTVEITGRELRAMMEENLERTFARDPYDQMGGYMKRCMGVNLYCRLENAPGLRIQEFFAGGKRLDPDAVYQAAFVTSQGVPANYGENREVLDTSAIEALERYLALGPVSADLRGSVVAI</sequence>
<dbReference type="InterPro" id="IPR029052">
    <property type="entry name" value="Metallo-depent_PP-like"/>
</dbReference>
<dbReference type="RefSeq" id="WP_014866331.1">
    <property type="nucleotide sequence ID" value="NC_018227.2"/>
</dbReference>
<dbReference type="InterPro" id="IPR036907">
    <property type="entry name" value="5'-Nucleotdase_C_sf"/>
</dbReference>
<dbReference type="SUPFAM" id="SSF55816">
    <property type="entry name" value="5'-nucleotidase (syn. UDP-sugar hydrolase), C-terminal domain"/>
    <property type="match status" value="1"/>
</dbReference>
<dbReference type="PATRIC" id="fig|1201294.9.peg.462"/>
<dbReference type="STRING" id="1201294.BN140_0431"/>
<dbReference type="PANTHER" id="PTHR11575:SF24">
    <property type="entry name" value="5'-NUCLEOTIDASE"/>
    <property type="match status" value="1"/>
</dbReference>
<keyword evidence="2" id="KW-0378">Hydrolase</keyword>
<dbReference type="GO" id="GO:0008253">
    <property type="term" value="F:5'-nucleotidase activity"/>
    <property type="evidence" value="ECO:0007669"/>
    <property type="project" value="UniProtKB-EC"/>
</dbReference>
<evidence type="ECO:0000313" key="3">
    <source>
        <dbReference type="Proteomes" id="UP000009007"/>
    </source>
</evidence>
<organism evidence="2 3">
    <name type="scientific">Methanoculleus bourgensis (strain ATCC 43281 / DSM 3045 / OCM 15 / MS2)</name>
    <name type="common">Methanogenium bourgense</name>
    <dbReference type="NCBI Taxonomy" id="1201294"/>
    <lineage>
        <taxon>Archaea</taxon>
        <taxon>Methanobacteriati</taxon>
        <taxon>Methanobacteriota</taxon>
        <taxon>Stenosarchaea group</taxon>
        <taxon>Methanomicrobia</taxon>
        <taxon>Methanomicrobiales</taxon>
        <taxon>Methanomicrobiaceae</taxon>
        <taxon>Methanoculleus</taxon>
    </lineage>
</organism>
<dbReference type="BioCyc" id="MBOU1201294:BN140_RS02145-MONOMER"/>
<dbReference type="KEGG" id="mbg:BN140_0431"/>
<evidence type="ECO:0000259" key="1">
    <source>
        <dbReference type="Pfam" id="PF02872"/>
    </source>
</evidence>
<dbReference type="EC" id="3.1.3.5" evidence="2"/>
<gene>
    <name evidence="2" type="ordered locus">BN140_0431</name>
</gene>
<dbReference type="EMBL" id="HE964772">
    <property type="protein sequence ID" value="CCJ35354.1"/>
    <property type="molecule type" value="Genomic_DNA"/>
</dbReference>
<dbReference type="Gene3D" id="3.60.21.10">
    <property type="match status" value="1"/>
</dbReference>
<dbReference type="GO" id="GO:0009166">
    <property type="term" value="P:nucleotide catabolic process"/>
    <property type="evidence" value="ECO:0007669"/>
    <property type="project" value="InterPro"/>
</dbReference>
<dbReference type="InterPro" id="IPR008334">
    <property type="entry name" value="5'-Nucleotdase_C"/>
</dbReference>
<dbReference type="SUPFAM" id="SSF56300">
    <property type="entry name" value="Metallo-dependent phosphatases"/>
    <property type="match status" value="1"/>
</dbReference>
<accession>I7LLG7</accession>
<dbReference type="PANTHER" id="PTHR11575">
    <property type="entry name" value="5'-NUCLEOTIDASE-RELATED"/>
    <property type="match status" value="1"/>
</dbReference>
<dbReference type="Proteomes" id="UP000009007">
    <property type="component" value="Chromosome I"/>
</dbReference>
<dbReference type="PRINTS" id="PR01607">
    <property type="entry name" value="APYRASEFAMLY"/>
</dbReference>
<dbReference type="AlphaFoldDB" id="I7LLG7"/>
<dbReference type="InterPro" id="IPR006179">
    <property type="entry name" value="5_nucleotidase/apyrase"/>
</dbReference>
<protein>
    <submittedName>
        <fullName evidence="2">5'-nucleotidase</fullName>
        <ecNumber evidence="2">3.1.3.5</ecNumber>
    </submittedName>
</protein>
<dbReference type="Gene3D" id="3.90.780.10">
    <property type="entry name" value="5'-Nucleotidase, C-terminal domain"/>
    <property type="match status" value="1"/>
</dbReference>
<dbReference type="HOGENOM" id="CLU_005854_7_5_2"/>